<gene>
    <name evidence="2" type="ORF">E6K73_04490</name>
</gene>
<keyword evidence="1" id="KW-0175">Coiled coil</keyword>
<dbReference type="EMBL" id="VBOT01000052">
    <property type="protein sequence ID" value="TMQ51876.1"/>
    <property type="molecule type" value="Genomic_DNA"/>
</dbReference>
<evidence type="ECO:0000313" key="2">
    <source>
        <dbReference type="EMBL" id="TMQ51876.1"/>
    </source>
</evidence>
<dbReference type="Proteomes" id="UP000320184">
    <property type="component" value="Unassembled WGS sequence"/>
</dbReference>
<feature type="coiled-coil region" evidence="1">
    <location>
        <begin position="52"/>
        <end position="79"/>
    </location>
</feature>
<evidence type="ECO:0000256" key="1">
    <source>
        <dbReference type="SAM" id="Coils"/>
    </source>
</evidence>
<accession>A0A538SKH7</accession>
<dbReference type="AlphaFoldDB" id="A0A538SKH7"/>
<evidence type="ECO:0000313" key="3">
    <source>
        <dbReference type="Proteomes" id="UP000320184"/>
    </source>
</evidence>
<protein>
    <submittedName>
        <fullName evidence="2">Uncharacterized protein</fullName>
    </submittedName>
</protein>
<sequence>MMHAVRRSRPFWLLPEGRTPRPELWLYAAAVVAMLLVEVWQTSRVTQLCLGLEQARAASQRAEARLEFLRAALERQSTRAELTPVAAELGLRPVDAEQIVALPSEYLADDRPTAADGRPVSLLAWAERASRALVPEATARSRAVN</sequence>
<comment type="caution">
    <text evidence="2">The sequence shown here is derived from an EMBL/GenBank/DDBJ whole genome shotgun (WGS) entry which is preliminary data.</text>
</comment>
<proteinExistence type="predicted"/>
<organism evidence="2 3">
    <name type="scientific">Eiseniibacteriota bacterium</name>
    <dbReference type="NCBI Taxonomy" id="2212470"/>
    <lineage>
        <taxon>Bacteria</taxon>
        <taxon>Candidatus Eiseniibacteriota</taxon>
    </lineage>
</organism>
<reference evidence="2 3" key="1">
    <citation type="journal article" date="2019" name="Nat. Microbiol.">
        <title>Mediterranean grassland soil C-N compound turnover is dependent on rainfall and depth, and is mediated by genomically divergent microorganisms.</title>
        <authorList>
            <person name="Diamond S."/>
            <person name="Andeer P.F."/>
            <person name="Li Z."/>
            <person name="Crits-Christoph A."/>
            <person name="Burstein D."/>
            <person name="Anantharaman K."/>
            <person name="Lane K.R."/>
            <person name="Thomas B.C."/>
            <person name="Pan C."/>
            <person name="Northen T.R."/>
            <person name="Banfield J.F."/>
        </authorList>
    </citation>
    <scope>NUCLEOTIDE SEQUENCE [LARGE SCALE GENOMIC DNA]</scope>
    <source>
        <strain evidence="2">WS_3</strain>
    </source>
</reference>
<name>A0A538SKH7_UNCEI</name>